<feature type="transmembrane region" description="Helical" evidence="1">
    <location>
        <begin position="23"/>
        <end position="45"/>
    </location>
</feature>
<name>A0L5C3_MAGMM</name>
<reference evidence="2 3" key="2">
    <citation type="journal article" date="2012" name="Int. J. Syst. Evol. Microbiol.">
        <title>Magnetococcus marinus gen. nov., sp. nov., a marine, magnetotactic bacterium that represents a novel lineage (Magnetococcaceae fam. nov.; Magnetococcales ord. nov.) at the base of the Alphaproteobacteria.</title>
        <authorList>
            <person name="Bazylinski D.A."/>
            <person name="Williams T.J."/>
            <person name="Lefevre C.T."/>
            <person name="Berg R.J."/>
            <person name="Zhang C.L."/>
            <person name="Bowser S.S."/>
            <person name="Dean A.J."/>
            <person name="Beveridge T.J."/>
        </authorList>
    </citation>
    <scope>NUCLEOTIDE SEQUENCE [LARGE SCALE GENOMIC DNA]</scope>
    <source>
        <strain evidence="3">ATCC BAA-1437 / JCM 17883 / MC-1</strain>
    </source>
</reference>
<keyword evidence="1" id="KW-0472">Membrane</keyword>
<proteinExistence type="predicted"/>
<dbReference type="EMBL" id="CP000471">
    <property type="protein sequence ID" value="ABK43166.1"/>
    <property type="molecule type" value="Genomic_DNA"/>
</dbReference>
<keyword evidence="3" id="KW-1185">Reference proteome</keyword>
<reference evidence="3" key="1">
    <citation type="journal article" date="2009" name="Appl. Environ. Microbiol.">
        <title>Complete genome sequence of the chemolithoautotrophic marine magnetotactic coccus strain MC-1.</title>
        <authorList>
            <person name="Schubbe S."/>
            <person name="Williams T.J."/>
            <person name="Xie G."/>
            <person name="Kiss H.E."/>
            <person name="Brettin T.S."/>
            <person name="Martinez D."/>
            <person name="Ross C.A."/>
            <person name="Schuler D."/>
            <person name="Cox B.L."/>
            <person name="Nealson K.H."/>
            <person name="Bazylinski D.A."/>
        </authorList>
    </citation>
    <scope>NUCLEOTIDE SEQUENCE [LARGE SCALE GENOMIC DNA]</scope>
    <source>
        <strain evidence="3">ATCC BAA-1437 / JCM 17883 / MC-1</strain>
    </source>
</reference>
<protein>
    <submittedName>
        <fullName evidence="2">Uncharacterized protein</fullName>
    </submittedName>
</protein>
<organism evidence="2 3">
    <name type="scientific">Magnetococcus marinus (strain ATCC BAA-1437 / JCM 17883 / MC-1)</name>
    <dbReference type="NCBI Taxonomy" id="156889"/>
    <lineage>
        <taxon>Bacteria</taxon>
        <taxon>Pseudomonadati</taxon>
        <taxon>Pseudomonadota</taxon>
        <taxon>Magnetococcia</taxon>
        <taxon>Magnetococcales</taxon>
        <taxon>Magnetococcaceae</taxon>
        <taxon>Magnetococcus</taxon>
    </lineage>
</organism>
<dbReference type="HOGENOM" id="CLU_2118059_0_0_5"/>
<dbReference type="KEGG" id="mgm:Mmc1_0645"/>
<feature type="transmembrane region" description="Helical" evidence="1">
    <location>
        <begin position="52"/>
        <end position="71"/>
    </location>
</feature>
<accession>A0L5C3</accession>
<sequence>MMDYVAKLFANKSPNQQQVGGFLLHYVMMSFYFGVILLLFTLLLLLQIEAHVIDRVISVPILFFGLGQFLFTPFVVKALAERDLPNATRGLQKAAGTLVVFNILVIALKLELIG</sequence>
<feature type="transmembrane region" description="Helical" evidence="1">
    <location>
        <begin position="91"/>
        <end position="110"/>
    </location>
</feature>
<evidence type="ECO:0000256" key="1">
    <source>
        <dbReference type="SAM" id="Phobius"/>
    </source>
</evidence>
<gene>
    <name evidence="2" type="ordered locus">Mmc1_0645</name>
</gene>
<dbReference type="STRING" id="156889.Mmc1_0645"/>
<evidence type="ECO:0000313" key="3">
    <source>
        <dbReference type="Proteomes" id="UP000002586"/>
    </source>
</evidence>
<evidence type="ECO:0000313" key="2">
    <source>
        <dbReference type="EMBL" id="ABK43166.1"/>
    </source>
</evidence>
<dbReference type="AlphaFoldDB" id="A0L5C3"/>
<dbReference type="Proteomes" id="UP000002586">
    <property type="component" value="Chromosome"/>
</dbReference>
<keyword evidence="1" id="KW-1133">Transmembrane helix</keyword>
<keyword evidence="1" id="KW-0812">Transmembrane</keyword>
<dbReference type="RefSeq" id="WP_011712333.1">
    <property type="nucleotide sequence ID" value="NC_008576.1"/>
</dbReference>